<protein>
    <submittedName>
        <fullName evidence="2">Uncharacterized protein</fullName>
    </submittedName>
</protein>
<evidence type="ECO:0000313" key="2">
    <source>
        <dbReference type="WBParaSite" id="ACRNAN_scaffold19667.g11411.t1"/>
    </source>
</evidence>
<dbReference type="PANTHER" id="PTHR47326:SF1">
    <property type="entry name" value="HTH PSQ-TYPE DOMAIN-CONTAINING PROTEIN"/>
    <property type="match status" value="1"/>
</dbReference>
<sequence length="168" mass="18629">MGQGSARHPAPVAWPPRSPDLTPLDFWVWVHLKQQIFTQDFRPRTIDELKDAIRRAVAKLNEENANESNNLVISTQVLNSGTVVSGGTYSANHISAVGECSIDGTATIGSLHSHDGSPTKTLPEDVRQLYEMMLQQNSIDYCRNFEQLAETFESPSKRTNPPGNTTHK</sequence>
<dbReference type="GO" id="GO:0003676">
    <property type="term" value="F:nucleic acid binding"/>
    <property type="evidence" value="ECO:0007669"/>
    <property type="project" value="InterPro"/>
</dbReference>
<dbReference type="Proteomes" id="UP000887540">
    <property type="component" value="Unplaced"/>
</dbReference>
<name>A0A914D5X1_9BILA</name>
<dbReference type="Gene3D" id="3.30.420.10">
    <property type="entry name" value="Ribonuclease H-like superfamily/Ribonuclease H"/>
    <property type="match status" value="1"/>
</dbReference>
<dbReference type="WBParaSite" id="ACRNAN_scaffold19667.g11411.t1">
    <property type="protein sequence ID" value="ACRNAN_scaffold19667.g11411.t1"/>
    <property type="gene ID" value="ACRNAN_scaffold19667.g11411"/>
</dbReference>
<accession>A0A914D5X1</accession>
<proteinExistence type="predicted"/>
<organism evidence="1 2">
    <name type="scientific">Acrobeloides nanus</name>
    <dbReference type="NCBI Taxonomy" id="290746"/>
    <lineage>
        <taxon>Eukaryota</taxon>
        <taxon>Metazoa</taxon>
        <taxon>Ecdysozoa</taxon>
        <taxon>Nematoda</taxon>
        <taxon>Chromadorea</taxon>
        <taxon>Rhabditida</taxon>
        <taxon>Tylenchina</taxon>
        <taxon>Cephalobomorpha</taxon>
        <taxon>Cephaloboidea</taxon>
        <taxon>Cephalobidae</taxon>
        <taxon>Acrobeloides</taxon>
    </lineage>
</organism>
<evidence type="ECO:0000313" key="1">
    <source>
        <dbReference type="Proteomes" id="UP000887540"/>
    </source>
</evidence>
<dbReference type="AlphaFoldDB" id="A0A914D5X1"/>
<dbReference type="InterPro" id="IPR036397">
    <property type="entry name" value="RNaseH_sf"/>
</dbReference>
<reference evidence="2" key="1">
    <citation type="submission" date="2022-11" db="UniProtKB">
        <authorList>
            <consortium name="WormBaseParasite"/>
        </authorList>
    </citation>
    <scope>IDENTIFICATION</scope>
</reference>
<keyword evidence="1" id="KW-1185">Reference proteome</keyword>
<dbReference type="PANTHER" id="PTHR47326">
    <property type="entry name" value="TRANSPOSABLE ELEMENT TC3 TRANSPOSASE-LIKE PROTEIN"/>
    <property type="match status" value="1"/>
</dbReference>